<evidence type="ECO:0000313" key="7">
    <source>
        <dbReference type="EMBL" id="QFR43677.1"/>
    </source>
</evidence>
<reference evidence="8" key="1">
    <citation type="submission" date="2019-06" db="EMBL/GenBank/DDBJ databases">
        <title>Sulfurimonas gotlandica sp. nov., a chemoautotrophic and psychrotolerant epsilonproteobacterium isolated from a pelagic redoxcline, and an emended description of the genus Sulfurimonas.</title>
        <authorList>
            <person name="Wang S."/>
            <person name="Jiang L."/>
            <person name="Shao Z."/>
        </authorList>
    </citation>
    <scope>NUCLEOTIDE SEQUENCE [LARGE SCALE GENOMIC DNA]</scope>
    <source>
        <strain evidence="8">1-1N</strain>
    </source>
</reference>
<feature type="domain" description="NarX-like N-terminal" evidence="6">
    <location>
        <begin position="31"/>
        <end position="127"/>
    </location>
</feature>
<keyword evidence="4" id="KW-0472">Membrane</keyword>
<keyword evidence="8" id="KW-1185">Reference proteome</keyword>
<evidence type="ECO:0000256" key="4">
    <source>
        <dbReference type="ARBA" id="ARBA00023136"/>
    </source>
</evidence>
<protein>
    <recommendedName>
        <fullName evidence="6">NarX-like N-terminal domain-containing protein</fullName>
    </recommendedName>
</protein>
<dbReference type="InterPro" id="IPR029095">
    <property type="entry name" value="NarX-like_N"/>
</dbReference>
<feature type="coiled-coil region" evidence="5">
    <location>
        <begin position="258"/>
        <end position="285"/>
    </location>
</feature>
<sequence>MIKTKKISTKIKFIGALLIFLITSVIATTIYLNQQNIKDALTINIAGKQRMLTQKIAKNVFYINYDSTQNFTELDEACDEFANGLSILKNTDNNKKVLAVPTNEISTQLIVVSNLWNSFYKDVQNFKVIINSNKNNEAKLKEIILSIYKNNTILLDNVDKLVAMYTKYSEDKTNFIKTFQYTSGAILFLLFAYSLMQLKSIESHVNSFMKYSKMLVKSKNISNLAPLKVGSESESEIIEVSDTINCFIKKINLAVEYSNEALNQSEKASSKLEELTDEFDTIINKLKNKSLVTKHLNNSEDIVIESTEELINSTKKLMNLKKELEKLTKSCQDLKNQKV</sequence>
<accession>A0AAJ4A4E7</accession>
<keyword evidence="2" id="KW-0812">Transmembrane</keyword>
<keyword evidence="3" id="KW-1133">Transmembrane helix</keyword>
<proteinExistence type="predicted"/>
<dbReference type="Pfam" id="PF13675">
    <property type="entry name" value="PilJ"/>
    <property type="match status" value="1"/>
</dbReference>
<dbReference type="Proteomes" id="UP000326061">
    <property type="component" value="Chromosome"/>
</dbReference>
<dbReference type="RefSeq" id="WP_152299739.1">
    <property type="nucleotide sequence ID" value="NZ_CP041166.1"/>
</dbReference>
<keyword evidence="5" id="KW-0175">Coiled coil</keyword>
<gene>
    <name evidence="7" type="ORF">FJR47_07030</name>
</gene>
<evidence type="ECO:0000256" key="3">
    <source>
        <dbReference type="ARBA" id="ARBA00022989"/>
    </source>
</evidence>
<feature type="coiled-coil region" evidence="5">
    <location>
        <begin position="310"/>
        <end position="337"/>
    </location>
</feature>
<evidence type="ECO:0000256" key="5">
    <source>
        <dbReference type="SAM" id="Coils"/>
    </source>
</evidence>
<evidence type="ECO:0000313" key="8">
    <source>
        <dbReference type="Proteomes" id="UP000326061"/>
    </source>
</evidence>
<evidence type="ECO:0000256" key="2">
    <source>
        <dbReference type="ARBA" id="ARBA00022692"/>
    </source>
</evidence>
<name>A0AAJ4A4E7_9BACT</name>
<comment type="subcellular location">
    <subcellularLocation>
        <location evidence="1">Membrane</location>
        <topology evidence="1">Multi-pass membrane protein</topology>
    </subcellularLocation>
</comment>
<dbReference type="AlphaFoldDB" id="A0AAJ4A4E7"/>
<dbReference type="SUPFAM" id="SSF58104">
    <property type="entry name" value="Methyl-accepting chemotaxis protein (MCP) signaling domain"/>
    <property type="match status" value="1"/>
</dbReference>
<dbReference type="GO" id="GO:0016020">
    <property type="term" value="C:membrane"/>
    <property type="evidence" value="ECO:0007669"/>
    <property type="project" value="UniProtKB-SubCell"/>
</dbReference>
<dbReference type="EMBL" id="CP041166">
    <property type="protein sequence ID" value="QFR43677.1"/>
    <property type="molecule type" value="Genomic_DNA"/>
</dbReference>
<organism evidence="7 8">
    <name type="scientific">Sulfurimonas xiamenensis</name>
    <dbReference type="NCBI Taxonomy" id="2590021"/>
    <lineage>
        <taxon>Bacteria</taxon>
        <taxon>Pseudomonadati</taxon>
        <taxon>Campylobacterota</taxon>
        <taxon>Epsilonproteobacteria</taxon>
        <taxon>Campylobacterales</taxon>
        <taxon>Sulfurimonadaceae</taxon>
        <taxon>Sulfurimonas</taxon>
    </lineage>
</organism>
<evidence type="ECO:0000256" key="1">
    <source>
        <dbReference type="ARBA" id="ARBA00004141"/>
    </source>
</evidence>
<dbReference type="KEGG" id="suln:FJR47_07030"/>
<evidence type="ECO:0000259" key="6">
    <source>
        <dbReference type="Pfam" id="PF13675"/>
    </source>
</evidence>